<organism evidence="1 2">
    <name type="scientific">Smittium mucronatum</name>
    <dbReference type="NCBI Taxonomy" id="133383"/>
    <lineage>
        <taxon>Eukaryota</taxon>
        <taxon>Fungi</taxon>
        <taxon>Fungi incertae sedis</taxon>
        <taxon>Zoopagomycota</taxon>
        <taxon>Kickxellomycotina</taxon>
        <taxon>Harpellomycetes</taxon>
        <taxon>Harpellales</taxon>
        <taxon>Legeriomycetaceae</taxon>
        <taxon>Smittium</taxon>
    </lineage>
</organism>
<accession>A0A1R0GP61</accession>
<proteinExistence type="predicted"/>
<comment type="caution">
    <text evidence="1">The sequence shown here is derived from an EMBL/GenBank/DDBJ whole genome shotgun (WGS) entry which is preliminary data.</text>
</comment>
<gene>
    <name evidence="1" type="ORF">AYI68_g7262</name>
</gene>
<evidence type="ECO:0000313" key="2">
    <source>
        <dbReference type="Proteomes" id="UP000187455"/>
    </source>
</evidence>
<sequence>MSLARFLCAMVLIGLRNGESNPGHD</sequence>
<dbReference type="AlphaFoldDB" id="A0A1R0GP61"/>
<dbReference type="Proteomes" id="UP000187455">
    <property type="component" value="Unassembled WGS sequence"/>
</dbReference>
<reference evidence="1 2" key="1">
    <citation type="journal article" date="2016" name="Mol. Biol. Evol.">
        <title>Genome-Wide Survey of Gut Fungi (Harpellales) Reveals the First Horizontally Transferred Ubiquitin Gene from a Mosquito Host.</title>
        <authorList>
            <person name="Wang Y."/>
            <person name="White M.M."/>
            <person name="Kvist S."/>
            <person name="Moncalvo J.M."/>
        </authorList>
    </citation>
    <scope>NUCLEOTIDE SEQUENCE [LARGE SCALE GENOMIC DNA]</scope>
    <source>
        <strain evidence="1 2">ALG-7-W6</strain>
    </source>
</reference>
<keyword evidence="2" id="KW-1185">Reference proteome</keyword>
<evidence type="ECO:0000313" key="1">
    <source>
        <dbReference type="EMBL" id="OLY78682.1"/>
    </source>
</evidence>
<feature type="non-terminal residue" evidence="1">
    <location>
        <position position="25"/>
    </location>
</feature>
<protein>
    <submittedName>
        <fullName evidence="1">Uncharacterized protein</fullName>
    </submittedName>
</protein>
<name>A0A1R0GP61_9FUNG</name>
<dbReference type="EMBL" id="LSSL01005741">
    <property type="protein sequence ID" value="OLY78682.1"/>
    <property type="molecule type" value="Genomic_DNA"/>
</dbReference>